<organism evidence="1 2">
    <name type="scientific">Dendryphion nanum</name>
    <dbReference type="NCBI Taxonomy" id="256645"/>
    <lineage>
        <taxon>Eukaryota</taxon>
        <taxon>Fungi</taxon>
        <taxon>Dikarya</taxon>
        <taxon>Ascomycota</taxon>
        <taxon>Pezizomycotina</taxon>
        <taxon>Dothideomycetes</taxon>
        <taxon>Pleosporomycetidae</taxon>
        <taxon>Pleosporales</taxon>
        <taxon>Torulaceae</taxon>
        <taxon>Dendryphion</taxon>
    </lineage>
</organism>
<sequence>MTTEQGANDLLFDFDRIRRATNNEPIFTRERFEMARKALLELEQQSCVTIEDIFGEKHKIDKRLPEWNGRQFIIEVNGTLEMAEKYPKWLKTREAKERPDKIKQRFCPFYLSAGIIKPRYPKFSDPNVVTMMDYWREVWDTSVLKTEINTLVEHLEGKSIKKIITVGSGSLGMYIKYGPYSYESQVLSDSEKAKPYIRHEVADQLGRMLDVPVYHQDPRYELPDVKYLAGKTDVKHVLSAVGSIYTLIDEHTLVIANSVGGDLESMIELAGENGPAAIICPDFKFNAEERLGQITKSSPRPWGRDGRGWMSLCATGRMLAYREKCTILELKDEEFFGFKRPQIGDKERVLTNEPTVQFNQDGSVKMLGVCQPDWGIAPVMGDGAPATQESIDSCKAVLMYRKDHTATSSSVS</sequence>
<proteinExistence type="predicted"/>
<accession>A0A9P9DBZ7</accession>
<dbReference type="AlphaFoldDB" id="A0A9P9DBZ7"/>
<dbReference type="Proteomes" id="UP000700596">
    <property type="component" value="Unassembled WGS sequence"/>
</dbReference>
<gene>
    <name evidence="1" type="ORF">B0J11DRAFT_584245</name>
</gene>
<evidence type="ECO:0008006" key="3">
    <source>
        <dbReference type="Google" id="ProtNLM"/>
    </source>
</evidence>
<protein>
    <recommendedName>
        <fullName evidence="3">SRR1-like domain-containing protein</fullName>
    </recommendedName>
</protein>
<keyword evidence="2" id="KW-1185">Reference proteome</keyword>
<reference evidence="1" key="1">
    <citation type="journal article" date="2021" name="Nat. Commun.">
        <title>Genetic determinants of endophytism in the Arabidopsis root mycobiome.</title>
        <authorList>
            <person name="Mesny F."/>
            <person name="Miyauchi S."/>
            <person name="Thiergart T."/>
            <person name="Pickel B."/>
            <person name="Atanasova L."/>
            <person name="Karlsson M."/>
            <person name="Huettel B."/>
            <person name="Barry K.W."/>
            <person name="Haridas S."/>
            <person name="Chen C."/>
            <person name="Bauer D."/>
            <person name="Andreopoulos W."/>
            <person name="Pangilinan J."/>
            <person name="LaButti K."/>
            <person name="Riley R."/>
            <person name="Lipzen A."/>
            <person name="Clum A."/>
            <person name="Drula E."/>
            <person name="Henrissat B."/>
            <person name="Kohler A."/>
            <person name="Grigoriev I.V."/>
            <person name="Martin F.M."/>
            <person name="Hacquard S."/>
        </authorList>
    </citation>
    <scope>NUCLEOTIDE SEQUENCE</scope>
    <source>
        <strain evidence="1">MPI-CAGE-CH-0243</strain>
    </source>
</reference>
<evidence type="ECO:0000313" key="1">
    <source>
        <dbReference type="EMBL" id="KAH7116212.1"/>
    </source>
</evidence>
<name>A0A9P9DBZ7_9PLEO</name>
<evidence type="ECO:0000313" key="2">
    <source>
        <dbReference type="Proteomes" id="UP000700596"/>
    </source>
</evidence>
<dbReference type="EMBL" id="JAGMWT010000015">
    <property type="protein sequence ID" value="KAH7116212.1"/>
    <property type="molecule type" value="Genomic_DNA"/>
</dbReference>
<comment type="caution">
    <text evidence="1">The sequence shown here is derived from an EMBL/GenBank/DDBJ whole genome shotgun (WGS) entry which is preliminary data.</text>
</comment>